<dbReference type="Gene3D" id="2.50.20.20">
    <property type="match status" value="1"/>
</dbReference>
<protein>
    <submittedName>
        <fullName evidence="6">LppX_LprAFG lipoprotein</fullName>
    </submittedName>
</protein>
<dbReference type="AlphaFoldDB" id="A0A4Q4Z8W3"/>
<comment type="subcellular location">
    <subcellularLocation>
        <location evidence="1">Cell envelope</location>
    </subcellularLocation>
</comment>
<gene>
    <name evidence="6" type="ORF">EKO23_15945</name>
</gene>
<feature type="region of interest" description="Disordered" evidence="4">
    <location>
        <begin position="29"/>
        <end position="67"/>
    </location>
</feature>
<reference evidence="6 7" key="1">
    <citation type="submission" date="2019-01" db="EMBL/GenBank/DDBJ databases">
        <title>Nocardioides guangzhouensis sp. nov., an actinobacterium isolated from soil.</title>
        <authorList>
            <person name="Fu Y."/>
            <person name="Cai Y."/>
            <person name="Lin Z."/>
            <person name="Chen P."/>
        </authorList>
    </citation>
    <scope>NUCLEOTIDE SEQUENCE [LARGE SCALE GENOMIC DNA]</scope>
    <source>
        <strain evidence="6 7">130</strain>
    </source>
</reference>
<evidence type="ECO:0000256" key="3">
    <source>
        <dbReference type="ARBA" id="ARBA00022475"/>
    </source>
</evidence>
<comment type="caution">
    <text evidence="6">The sequence shown here is derived from an EMBL/GenBank/DDBJ whole genome shotgun (WGS) entry which is preliminary data.</text>
</comment>
<comment type="similarity">
    <text evidence="2">Belongs to the LppX/LprAFG lipoprotein family.</text>
</comment>
<evidence type="ECO:0000313" key="7">
    <source>
        <dbReference type="Proteomes" id="UP000295198"/>
    </source>
</evidence>
<evidence type="ECO:0000256" key="2">
    <source>
        <dbReference type="ARBA" id="ARBA00009194"/>
    </source>
</evidence>
<feature type="chain" id="PRO_5020298956" evidence="5">
    <location>
        <begin position="28"/>
        <end position="274"/>
    </location>
</feature>
<evidence type="ECO:0000256" key="1">
    <source>
        <dbReference type="ARBA" id="ARBA00004196"/>
    </source>
</evidence>
<proteinExistence type="inferred from homology"/>
<organism evidence="6 7">
    <name type="scientific">Nocardioides guangzhouensis</name>
    <dbReference type="NCBI Taxonomy" id="2497878"/>
    <lineage>
        <taxon>Bacteria</taxon>
        <taxon>Bacillati</taxon>
        <taxon>Actinomycetota</taxon>
        <taxon>Actinomycetes</taxon>
        <taxon>Propionibacteriales</taxon>
        <taxon>Nocardioidaceae</taxon>
        <taxon>Nocardioides</taxon>
    </lineage>
</organism>
<dbReference type="EMBL" id="SDKM01000024">
    <property type="protein sequence ID" value="RYP84330.1"/>
    <property type="molecule type" value="Genomic_DNA"/>
</dbReference>
<feature type="region of interest" description="Disordered" evidence="4">
    <location>
        <begin position="241"/>
        <end position="274"/>
    </location>
</feature>
<feature type="compositionally biased region" description="Low complexity" evidence="4">
    <location>
        <begin position="33"/>
        <end position="43"/>
    </location>
</feature>
<sequence length="274" mass="28581">MRRRLLSRALAAGVVVPLVLLGVSACGDDKDSASGAPASQGAPDRGDAGATETPDTQPAGDEIDPQEFGQRLAAAYDGLKSASMEMSIEGSGATMEATGDVDYSGDDPAMSMEMSGASFGGGTVNVIMVDRVMYMQMPGQGGKYLEVALDDPNSPLAGSFGSMESFDPRTTIESFTKSIDSVSEVGEEEVDGQSATHYVVTADTASVAGDLGADAGKLPDQLTYDLWLDSQDRPVQMKVDLEDQGSVTVKMSNYDEPVTIEAPPKSQVQKMPGS</sequence>
<dbReference type="OrthoDB" id="3781094at2"/>
<dbReference type="Pfam" id="PF07161">
    <property type="entry name" value="LppX_LprAFG"/>
    <property type="match status" value="1"/>
</dbReference>
<dbReference type="InterPro" id="IPR009830">
    <property type="entry name" value="LppX/LprAFG"/>
</dbReference>
<evidence type="ECO:0000256" key="4">
    <source>
        <dbReference type="SAM" id="MobiDB-lite"/>
    </source>
</evidence>
<name>A0A4Q4Z8W3_9ACTN</name>
<dbReference type="Proteomes" id="UP000295198">
    <property type="component" value="Unassembled WGS sequence"/>
</dbReference>
<accession>A0A4Q4Z8W3</accession>
<dbReference type="SUPFAM" id="SSF89392">
    <property type="entry name" value="Prokaryotic lipoproteins and lipoprotein localization factors"/>
    <property type="match status" value="1"/>
</dbReference>
<evidence type="ECO:0000256" key="5">
    <source>
        <dbReference type="SAM" id="SignalP"/>
    </source>
</evidence>
<dbReference type="RefSeq" id="WP_134719054.1">
    <property type="nucleotide sequence ID" value="NZ_SDKM01000024.1"/>
</dbReference>
<dbReference type="InterPro" id="IPR029046">
    <property type="entry name" value="LolA/LolB/LppX"/>
</dbReference>
<keyword evidence="6" id="KW-0449">Lipoprotein</keyword>
<dbReference type="PROSITE" id="PS51257">
    <property type="entry name" value="PROKAR_LIPOPROTEIN"/>
    <property type="match status" value="1"/>
</dbReference>
<evidence type="ECO:0000313" key="6">
    <source>
        <dbReference type="EMBL" id="RYP84330.1"/>
    </source>
</evidence>
<keyword evidence="5" id="KW-0732">Signal</keyword>
<feature type="signal peptide" evidence="5">
    <location>
        <begin position="1"/>
        <end position="27"/>
    </location>
</feature>
<keyword evidence="3" id="KW-1003">Cell membrane</keyword>
<keyword evidence="3" id="KW-0472">Membrane</keyword>
<dbReference type="GO" id="GO:0030313">
    <property type="term" value="C:cell envelope"/>
    <property type="evidence" value="ECO:0007669"/>
    <property type="project" value="UniProtKB-SubCell"/>
</dbReference>
<keyword evidence="7" id="KW-1185">Reference proteome</keyword>